<dbReference type="KEGG" id="mai:MICA_657"/>
<keyword evidence="2" id="KW-1185">Reference proteome</keyword>
<sequence>MSHVKKRLYKKMLDGLNLARTAPSVNSEHRGFYAVSSILFS</sequence>
<dbReference type="HOGENOM" id="CLU_3272723_0_0_5"/>
<dbReference type="AlphaFoldDB" id="G2KP90"/>
<evidence type="ECO:0000313" key="1">
    <source>
        <dbReference type="EMBL" id="AEP08991.1"/>
    </source>
</evidence>
<organism evidence="1 2">
    <name type="scientific">Micavibrio aeruginosavorus (strain ARL-13)</name>
    <dbReference type="NCBI Taxonomy" id="856793"/>
    <lineage>
        <taxon>Bacteria</taxon>
        <taxon>Pseudomonadati</taxon>
        <taxon>Bdellovibrionota</taxon>
        <taxon>Bdellovibrionia</taxon>
        <taxon>Bdellovibrionales</taxon>
        <taxon>Pseudobdellovibrionaceae</taxon>
        <taxon>Micavibrio</taxon>
    </lineage>
</organism>
<accession>G2KP90</accession>
<dbReference type="EMBL" id="CP002382">
    <property type="protein sequence ID" value="AEP08991.1"/>
    <property type="molecule type" value="Genomic_DNA"/>
</dbReference>
<dbReference type="STRING" id="856793.MICA_657"/>
<reference evidence="1 2" key="1">
    <citation type="journal article" date="2011" name="BMC Genomics">
        <title>Genomic insights into an obligate epibiotic bacterial predator: Micavibrio aeruginosavorus ARL-13.</title>
        <authorList>
            <person name="Wang Z."/>
            <person name="Kadouri D."/>
            <person name="Wu M."/>
        </authorList>
    </citation>
    <scope>NUCLEOTIDE SEQUENCE [LARGE SCALE GENOMIC DNA]</scope>
    <source>
        <strain evidence="1 2">ARL-13</strain>
    </source>
</reference>
<dbReference type="Proteomes" id="UP000009286">
    <property type="component" value="Chromosome"/>
</dbReference>
<gene>
    <name evidence="1" type="ordered locus">MICA_657</name>
</gene>
<protein>
    <submittedName>
        <fullName evidence="1">Uncharacterized protein</fullName>
    </submittedName>
</protein>
<evidence type="ECO:0000313" key="2">
    <source>
        <dbReference type="Proteomes" id="UP000009286"/>
    </source>
</evidence>
<name>G2KP90_MICAA</name>
<proteinExistence type="predicted"/>